<reference evidence="2" key="2">
    <citation type="journal article" date="2024" name="Environ. Microbiol.">
        <title>Genome analysis and description of Tunturibacter gen. nov. expands the diversity of Terriglobia in tundra soils.</title>
        <authorList>
            <person name="Messyasz A."/>
            <person name="Mannisto M.K."/>
            <person name="Kerkhof L.J."/>
            <person name="Haggblom M.M."/>
        </authorList>
    </citation>
    <scope>NUCLEOTIDE SEQUENCE</scope>
    <source>
        <strain evidence="2">M8UP39</strain>
    </source>
</reference>
<dbReference type="GO" id="GO:0004803">
    <property type="term" value="F:transposase activity"/>
    <property type="evidence" value="ECO:0007669"/>
    <property type="project" value="InterPro"/>
</dbReference>
<dbReference type="AlphaFoldDB" id="A0AAU7Z0D9"/>
<accession>A0AAU7Z0D9</accession>
<gene>
    <name evidence="2" type="ORF">RBB81_21645</name>
</gene>
<name>A0AAU7Z0D9_9BACT</name>
<proteinExistence type="predicted"/>
<dbReference type="GO" id="GO:0003677">
    <property type="term" value="F:DNA binding"/>
    <property type="evidence" value="ECO:0007669"/>
    <property type="project" value="InterPro"/>
</dbReference>
<protein>
    <submittedName>
        <fullName evidence="2">Transposase</fullName>
    </submittedName>
</protein>
<dbReference type="GO" id="GO:0006313">
    <property type="term" value="P:DNA transposition"/>
    <property type="evidence" value="ECO:0007669"/>
    <property type="project" value="InterPro"/>
</dbReference>
<evidence type="ECO:0000259" key="1">
    <source>
        <dbReference type="Pfam" id="PF01609"/>
    </source>
</evidence>
<dbReference type="EMBL" id="CP132938">
    <property type="protein sequence ID" value="XCB22151.1"/>
    <property type="molecule type" value="Genomic_DNA"/>
</dbReference>
<reference evidence="2" key="1">
    <citation type="submission" date="2023-08" db="EMBL/GenBank/DDBJ databases">
        <authorList>
            <person name="Messyasz A."/>
            <person name="Mannisto M.K."/>
            <person name="Kerkhof L.J."/>
            <person name="Haggblom M."/>
        </authorList>
    </citation>
    <scope>NUCLEOTIDE SEQUENCE</scope>
    <source>
        <strain evidence="2">M8UP39</strain>
    </source>
</reference>
<dbReference type="RefSeq" id="WP_353072148.1">
    <property type="nucleotide sequence ID" value="NZ_CP132938.1"/>
</dbReference>
<organism evidence="2">
    <name type="scientific">Tunturiibacter gelidiferens</name>
    <dbReference type="NCBI Taxonomy" id="3069689"/>
    <lineage>
        <taxon>Bacteria</taxon>
        <taxon>Pseudomonadati</taxon>
        <taxon>Acidobacteriota</taxon>
        <taxon>Terriglobia</taxon>
        <taxon>Terriglobales</taxon>
        <taxon>Acidobacteriaceae</taxon>
        <taxon>Tunturiibacter</taxon>
    </lineage>
</organism>
<dbReference type="InterPro" id="IPR002559">
    <property type="entry name" value="Transposase_11"/>
</dbReference>
<evidence type="ECO:0000313" key="2">
    <source>
        <dbReference type="EMBL" id="XCB22151.1"/>
    </source>
</evidence>
<dbReference type="Pfam" id="PF01609">
    <property type="entry name" value="DDE_Tnp_1"/>
    <property type="match status" value="1"/>
</dbReference>
<dbReference type="KEGG" id="tgi:RBB81_21645"/>
<feature type="domain" description="Transposase IS4-like" evidence="1">
    <location>
        <begin position="4"/>
        <end position="119"/>
    </location>
</feature>
<dbReference type="PANTHER" id="PTHR33408">
    <property type="entry name" value="TRANSPOSASE"/>
    <property type="match status" value="1"/>
</dbReference>
<sequence>MGRHSLPAYNVQTAVDAEHSLIVAQTVVLDASDNRCLQPMAEAAKMILGVDGFSVVADAGYSNGEQAAGCEAAGILPYVPVMRTVNNQGDGTLFGREDFRYEPDTDTYVCPGNKRLRQSTNRKDRYILYKAAARDCGACSLNHSAQRLRGSDWPDTFTKMR</sequence>